<sequence length="274" mass="30894">MIDFSTMPKAELHLHLEGAPRWATLRMAHQRHYGVELPETPPWYTPDFRFAHFGEFQALFQHYIHPWLRTPSGYAEVIRDVVDSLLEQHIRYAEINFAASLAEQHGASLNHVWEILEAEIDRAQAQNCVIRIFVGLMRPQGVEAAITWVKQLRSVEVVSGFDLQGDEVGWSAAQFKPALDLAREVNKRVKVHAGEMTGSESIRIAVEDVDVDQIGHGTSAIQSSEVVTLLRDRKVTLEVCPTSNERLRNVPSYQEHPILDLDAAGVTITLNSDD</sequence>
<dbReference type="Gene3D" id="3.20.20.140">
    <property type="entry name" value="Metal-dependent hydrolases"/>
    <property type="match status" value="1"/>
</dbReference>
<dbReference type="Pfam" id="PF00962">
    <property type="entry name" value="A_deaminase"/>
    <property type="match status" value="1"/>
</dbReference>
<comment type="cofactor">
    <cofactor evidence="1">
        <name>Zn(2+)</name>
        <dbReference type="ChEBI" id="CHEBI:29105"/>
    </cofactor>
</comment>
<evidence type="ECO:0000313" key="7">
    <source>
        <dbReference type="EMBL" id="HFM96405.1"/>
    </source>
</evidence>
<accession>A0A7C3KCA6</accession>
<comment type="similarity">
    <text evidence="2">Belongs to the metallo-dependent hydrolases superfamily. Adenosine and AMP deaminases family.</text>
</comment>
<evidence type="ECO:0000256" key="1">
    <source>
        <dbReference type="ARBA" id="ARBA00001947"/>
    </source>
</evidence>
<gene>
    <name evidence="7" type="ORF">ENR64_01315</name>
</gene>
<evidence type="ECO:0000256" key="5">
    <source>
        <dbReference type="ARBA" id="ARBA00022833"/>
    </source>
</evidence>
<comment type="caution">
    <text evidence="7">The sequence shown here is derived from an EMBL/GenBank/DDBJ whole genome shotgun (WGS) entry which is preliminary data.</text>
</comment>
<reference evidence="7" key="1">
    <citation type="journal article" date="2020" name="mSystems">
        <title>Genome- and Community-Level Interaction Insights into Carbon Utilization and Element Cycling Functions of Hydrothermarchaeota in Hydrothermal Sediment.</title>
        <authorList>
            <person name="Zhou Z."/>
            <person name="Liu Y."/>
            <person name="Xu W."/>
            <person name="Pan J."/>
            <person name="Luo Z.H."/>
            <person name="Li M."/>
        </authorList>
    </citation>
    <scope>NUCLEOTIDE SEQUENCE [LARGE SCALE GENOMIC DNA]</scope>
    <source>
        <strain evidence="7">SpSt-418</strain>
    </source>
</reference>
<evidence type="ECO:0000256" key="4">
    <source>
        <dbReference type="ARBA" id="ARBA00022801"/>
    </source>
</evidence>
<protein>
    <submittedName>
        <fullName evidence="7">Adenosine deaminase family protein</fullName>
    </submittedName>
</protein>
<dbReference type="GO" id="GO:0016814">
    <property type="term" value="F:hydrolase activity, acting on carbon-nitrogen (but not peptide) bonds, in cyclic amidines"/>
    <property type="evidence" value="ECO:0007669"/>
    <property type="project" value="UniProtKB-ARBA"/>
</dbReference>
<dbReference type="GO" id="GO:0046872">
    <property type="term" value="F:metal ion binding"/>
    <property type="evidence" value="ECO:0007669"/>
    <property type="project" value="UniProtKB-KW"/>
</dbReference>
<dbReference type="SUPFAM" id="SSF51556">
    <property type="entry name" value="Metallo-dependent hydrolases"/>
    <property type="match status" value="1"/>
</dbReference>
<dbReference type="InterPro" id="IPR032466">
    <property type="entry name" value="Metal_Hydrolase"/>
</dbReference>
<feature type="domain" description="Adenosine deaminase" evidence="6">
    <location>
        <begin position="8"/>
        <end position="274"/>
    </location>
</feature>
<dbReference type="InterPro" id="IPR001365">
    <property type="entry name" value="A_deaminase_dom"/>
</dbReference>
<name>A0A7C3KCA6_9CYAN</name>
<dbReference type="EMBL" id="DSRU01000021">
    <property type="protein sequence ID" value="HFM96405.1"/>
    <property type="molecule type" value="Genomic_DNA"/>
</dbReference>
<dbReference type="GO" id="GO:0019239">
    <property type="term" value="F:deaminase activity"/>
    <property type="evidence" value="ECO:0007669"/>
    <property type="project" value="InterPro"/>
</dbReference>
<dbReference type="InterPro" id="IPR006330">
    <property type="entry name" value="Ado/ade_deaminase"/>
</dbReference>
<keyword evidence="3" id="KW-0479">Metal-binding</keyword>
<keyword evidence="4" id="KW-0378">Hydrolase</keyword>
<evidence type="ECO:0000256" key="2">
    <source>
        <dbReference type="ARBA" id="ARBA00006676"/>
    </source>
</evidence>
<proteinExistence type="inferred from homology"/>
<dbReference type="AlphaFoldDB" id="A0A7C3KCA6"/>
<evidence type="ECO:0000259" key="6">
    <source>
        <dbReference type="Pfam" id="PF00962"/>
    </source>
</evidence>
<dbReference type="PANTHER" id="PTHR43114:SF6">
    <property type="entry name" value="ADENINE DEAMINASE"/>
    <property type="match status" value="1"/>
</dbReference>
<dbReference type="PANTHER" id="PTHR43114">
    <property type="entry name" value="ADENINE DEAMINASE"/>
    <property type="match status" value="1"/>
</dbReference>
<keyword evidence="5" id="KW-0862">Zinc</keyword>
<evidence type="ECO:0000256" key="3">
    <source>
        <dbReference type="ARBA" id="ARBA00022723"/>
    </source>
</evidence>
<organism evidence="7">
    <name type="scientific">Oscillatoriales cyanobacterium SpSt-418</name>
    <dbReference type="NCBI Taxonomy" id="2282169"/>
    <lineage>
        <taxon>Bacteria</taxon>
        <taxon>Bacillati</taxon>
        <taxon>Cyanobacteriota</taxon>
        <taxon>Cyanophyceae</taxon>
        <taxon>Oscillatoriophycideae</taxon>
        <taxon>Oscillatoriales</taxon>
    </lineage>
</organism>